<dbReference type="InterPro" id="IPR011993">
    <property type="entry name" value="PH-like_dom_sf"/>
</dbReference>
<dbReference type="Pfam" id="PF02893">
    <property type="entry name" value="GRAM"/>
    <property type="match status" value="1"/>
</dbReference>
<accession>A0A9Q0GER7</accession>
<dbReference type="AlphaFoldDB" id="A0A9Q0GER7"/>
<dbReference type="Proteomes" id="UP001141552">
    <property type="component" value="Unassembled WGS sequence"/>
</dbReference>
<dbReference type="Gene3D" id="2.30.29.30">
    <property type="entry name" value="Pleckstrin-homology domain (PH domain)/Phosphotyrosine-binding domain (PTB)"/>
    <property type="match status" value="1"/>
</dbReference>
<feature type="domain" description="GRAM" evidence="3">
    <location>
        <begin position="95"/>
        <end position="173"/>
    </location>
</feature>
<protein>
    <recommendedName>
        <fullName evidence="3">GRAM domain-containing protein</fullName>
    </recommendedName>
</protein>
<name>A0A9Q0GER7_9ROSI</name>
<reference evidence="4" key="1">
    <citation type="submission" date="2022-02" db="EMBL/GenBank/DDBJ databases">
        <authorList>
            <person name="Henning P.M."/>
            <person name="McCubbin A.G."/>
            <person name="Shore J.S."/>
        </authorList>
    </citation>
    <scope>NUCLEOTIDE SEQUENCE</scope>
    <source>
        <strain evidence="4">F60SS</strain>
        <tissue evidence="4">Leaves</tissue>
    </source>
</reference>
<sequence>MDHRNNYNHDNNNPYIQVHPSHSNNGYGTYSNRPGGSLFDALNRCGKKFEHATRKAEVYADNIWRHMKVNPSFTDAAMARISQGTKVLAEGGYDKVFQRTFETQPGEKLLKPYVCYFSTSSGPITGTLYVSTKKVAFCSDHPFCYYTPTGGQQWIHYKVVIPLNRMRAVNPSSSRTNPHDKYIQIVSTDDHEFWFMGFISYDKALKQLREALERYGDSSSFIPVA</sequence>
<evidence type="ECO:0000256" key="1">
    <source>
        <dbReference type="ARBA" id="ARBA00009414"/>
    </source>
</evidence>
<reference evidence="4" key="2">
    <citation type="journal article" date="2023" name="Plants (Basel)">
        <title>Annotation of the Turnera subulata (Passifloraceae) Draft Genome Reveals the S-Locus Evolved after the Divergence of Turneroideae from Passifloroideae in a Stepwise Manner.</title>
        <authorList>
            <person name="Henning P.M."/>
            <person name="Roalson E.H."/>
            <person name="Mir W."/>
            <person name="McCubbin A.G."/>
            <person name="Shore J.S."/>
        </authorList>
    </citation>
    <scope>NUCLEOTIDE SEQUENCE</scope>
    <source>
        <strain evidence="4">F60SS</strain>
    </source>
</reference>
<feature type="compositionally biased region" description="Polar residues" evidence="2">
    <location>
        <begin position="20"/>
        <end position="30"/>
    </location>
</feature>
<keyword evidence="5" id="KW-1185">Reference proteome</keyword>
<dbReference type="PANTHER" id="PTHR31969">
    <property type="entry name" value="GEM-LIKE PROTEIN 2"/>
    <property type="match status" value="1"/>
</dbReference>
<evidence type="ECO:0000313" key="4">
    <source>
        <dbReference type="EMBL" id="KAJ4847730.1"/>
    </source>
</evidence>
<proteinExistence type="inferred from homology"/>
<dbReference type="InterPro" id="IPR004182">
    <property type="entry name" value="GRAM"/>
</dbReference>
<evidence type="ECO:0000259" key="3">
    <source>
        <dbReference type="SMART" id="SM00568"/>
    </source>
</evidence>
<dbReference type="OrthoDB" id="1876989at2759"/>
<gene>
    <name evidence="4" type="ORF">Tsubulata_006904</name>
</gene>
<feature type="region of interest" description="Disordered" evidence="2">
    <location>
        <begin position="1"/>
        <end position="30"/>
    </location>
</feature>
<comment type="caution">
    <text evidence="4">The sequence shown here is derived from an EMBL/GenBank/DDBJ whole genome shotgun (WGS) entry which is preliminary data.</text>
</comment>
<dbReference type="InterPro" id="IPR037848">
    <property type="entry name" value="GEM-like"/>
</dbReference>
<comment type="similarity">
    <text evidence="1">Belongs to the GEM family.</text>
</comment>
<organism evidence="4 5">
    <name type="scientific">Turnera subulata</name>
    <dbReference type="NCBI Taxonomy" id="218843"/>
    <lineage>
        <taxon>Eukaryota</taxon>
        <taxon>Viridiplantae</taxon>
        <taxon>Streptophyta</taxon>
        <taxon>Embryophyta</taxon>
        <taxon>Tracheophyta</taxon>
        <taxon>Spermatophyta</taxon>
        <taxon>Magnoliopsida</taxon>
        <taxon>eudicotyledons</taxon>
        <taxon>Gunneridae</taxon>
        <taxon>Pentapetalae</taxon>
        <taxon>rosids</taxon>
        <taxon>fabids</taxon>
        <taxon>Malpighiales</taxon>
        <taxon>Passifloraceae</taxon>
        <taxon>Turnera</taxon>
    </lineage>
</organism>
<evidence type="ECO:0000256" key="2">
    <source>
        <dbReference type="SAM" id="MobiDB-lite"/>
    </source>
</evidence>
<evidence type="ECO:0000313" key="5">
    <source>
        <dbReference type="Proteomes" id="UP001141552"/>
    </source>
</evidence>
<dbReference type="SMART" id="SM00568">
    <property type="entry name" value="GRAM"/>
    <property type="match status" value="1"/>
</dbReference>
<dbReference type="EMBL" id="JAKUCV010001087">
    <property type="protein sequence ID" value="KAJ4847730.1"/>
    <property type="molecule type" value="Genomic_DNA"/>
</dbReference>